<dbReference type="InterPro" id="IPR014710">
    <property type="entry name" value="RmlC-like_jellyroll"/>
</dbReference>
<reference evidence="1" key="1">
    <citation type="submission" date="2023-03" db="EMBL/GenBank/DDBJ databases">
        <title>Actinorhabdospora filicis NBRC 111898.</title>
        <authorList>
            <person name="Ichikawa N."/>
            <person name="Sato H."/>
            <person name="Tonouchi N."/>
        </authorList>
    </citation>
    <scope>NUCLEOTIDE SEQUENCE</scope>
    <source>
        <strain evidence="1">NBRC 111898</strain>
    </source>
</reference>
<dbReference type="RefSeq" id="WP_285661637.1">
    <property type="nucleotide sequence ID" value="NZ_BSTX01000001.1"/>
</dbReference>
<dbReference type="SUPFAM" id="SSF51182">
    <property type="entry name" value="RmlC-like cupins"/>
    <property type="match status" value="1"/>
</dbReference>
<name>A0A9W6W7D8_9ACTN</name>
<dbReference type="EMBL" id="BSTX01000001">
    <property type="protein sequence ID" value="GLZ76459.1"/>
    <property type="molecule type" value="Genomic_DNA"/>
</dbReference>
<dbReference type="Proteomes" id="UP001165079">
    <property type="component" value="Unassembled WGS sequence"/>
</dbReference>
<proteinExistence type="predicted"/>
<comment type="caution">
    <text evidence="1">The sequence shown here is derived from an EMBL/GenBank/DDBJ whole genome shotgun (WGS) entry which is preliminary data.</text>
</comment>
<sequence length="353" mass="38266">MNWSSFAEKHWEEGPALIAGSPPVDPARAFTLLATSAEPFRTGSRHRVLPAVRFHQGDGRSAAPGDMLPAPGEDLTGYAARVAGPDGWLIEAEQPLFLDWPLWSAVRDLLDGLWREVGAPVAPVVAELTAGDAWSRAPGTGETHAMLTWVLAGRLRTRLGEETLEAGAGDLLYWPAGTVHADEYTEPTLTLRVHVPTDPRMATMHARETLIELMDAGYGDDRVPYVGDGPFPLARTVDLVSGIVDSGELTRLLRLRWAARRSAAGLDPAPAPRPPELPEDCRIRVTGEVLRVRAGNDGVVWAANGHAFTLRGSDAGRILRRLTARGTASTTDFPGAFALLQRLYQVRVIDMED</sequence>
<protein>
    <recommendedName>
        <fullName evidence="3">Cupin domain-containing protein</fullName>
    </recommendedName>
</protein>
<dbReference type="Gene3D" id="2.60.120.10">
    <property type="entry name" value="Jelly Rolls"/>
    <property type="match status" value="1"/>
</dbReference>
<evidence type="ECO:0008006" key="3">
    <source>
        <dbReference type="Google" id="ProtNLM"/>
    </source>
</evidence>
<evidence type="ECO:0000313" key="2">
    <source>
        <dbReference type="Proteomes" id="UP001165079"/>
    </source>
</evidence>
<dbReference type="InterPro" id="IPR011051">
    <property type="entry name" value="RmlC_Cupin_sf"/>
</dbReference>
<dbReference type="AlphaFoldDB" id="A0A9W6W7D8"/>
<accession>A0A9W6W7D8</accession>
<organism evidence="1 2">
    <name type="scientific">Actinorhabdospora filicis</name>
    <dbReference type="NCBI Taxonomy" id="1785913"/>
    <lineage>
        <taxon>Bacteria</taxon>
        <taxon>Bacillati</taxon>
        <taxon>Actinomycetota</taxon>
        <taxon>Actinomycetes</taxon>
        <taxon>Micromonosporales</taxon>
        <taxon>Micromonosporaceae</taxon>
        <taxon>Actinorhabdospora</taxon>
    </lineage>
</organism>
<evidence type="ECO:0000313" key="1">
    <source>
        <dbReference type="EMBL" id="GLZ76459.1"/>
    </source>
</evidence>
<keyword evidence="2" id="KW-1185">Reference proteome</keyword>
<gene>
    <name evidence="1" type="ORF">Afil01_12660</name>
</gene>